<reference evidence="16 17" key="1">
    <citation type="submission" date="2014-09" db="EMBL/GenBank/DDBJ databases">
        <title>Draft Genome Sequence of Porphyromonas macacae COT-192_OH2859.</title>
        <authorList>
            <person name="Wallis C."/>
            <person name="Deusch O."/>
            <person name="O'Flynn C."/>
            <person name="Davis I."/>
            <person name="Horsfall A."/>
            <person name="Kirkwood N."/>
            <person name="Harris S."/>
            <person name="Eisen J.A."/>
            <person name="Coil D.A."/>
            <person name="Darling A.E."/>
            <person name="Jospin G."/>
            <person name="Alexiev A."/>
        </authorList>
    </citation>
    <scope>NUCLEOTIDE SEQUENCE [LARGE SCALE GENOMIC DNA]</scope>
    <source>
        <strain evidence="17">COT-192 OH2859</strain>
    </source>
</reference>
<keyword evidence="2 12" id="KW-0547">Nucleotide-binding</keyword>
<dbReference type="GO" id="GO:0043138">
    <property type="term" value="F:3'-5' DNA helicase activity"/>
    <property type="evidence" value="ECO:0007669"/>
    <property type="project" value="UniProtKB-EC"/>
</dbReference>
<feature type="region of interest" description="Disordered" evidence="13">
    <location>
        <begin position="659"/>
        <end position="680"/>
    </location>
</feature>
<dbReference type="GO" id="GO:0033202">
    <property type="term" value="C:DNA helicase complex"/>
    <property type="evidence" value="ECO:0007669"/>
    <property type="project" value="TreeGrafter"/>
</dbReference>
<comment type="similarity">
    <text evidence="1">Belongs to the helicase family. UvrD subfamily.</text>
</comment>
<dbReference type="InterPro" id="IPR013986">
    <property type="entry name" value="DExx_box_DNA_helicase_dom_sf"/>
</dbReference>
<dbReference type="GO" id="GO:0005524">
    <property type="term" value="F:ATP binding"/>
    <property type="evidence" value="ECO:0007669"/>
    <property type="project" value="UniProtKB-UniRule"/>
</dbReference>
<dbReference type="PROSITE" id="PS51198">
    <property type="entry name" value="UVRD_HELICASE_ATP_BIND"/>
    <property type="match status" value="1"/>
</dbReference>
<dbReference type="EMBL" id="JRFA01000009">
    <property type="protein sequence ID" value="KGN74997.1"/>
    <property type="molecule type" value="Genomic_DNA"/>
</dbReference>
<dbReference type="GO" id="GO:0000725">
    <property type="term" value="P:recombinational repair"/>
    <property type="evidence" value="ECO:0007669"/>
    <property type="project" value="TreeGrafter"/>
</dbReference>
<dbReference type="RefSeq" id="WP_036873323.1">
    <property type="nucleotide sequence ID" value="NZ_JRFA01000009.1"/>
</dbReference>
<dbReference type="Pfam" id="PF00580">
    <property type="entry name" value="UvrD-helicase"/>
    <property type="match status" value="1"/>
</dbReference>
<keyword evidence="17" id="KW-1185">Reference proteome</keyword>
<feature type="binding site" evidence="12">
    <location>
        <begin position="31"/>
        <end position="38"/>
    </location>
    <ligand>
        <name>ATP</name>
        <dbReference type="ChEBI" id="CHEBI:30616"/>
    </ligand>
</feature>
<evidence type="ECO:0000256" key="12">
    <source>
        <dbReference type="PROSITE-ProRule" id="PRU00560"/>
    </source>
</evidence>
<dbReference type="InterPro" id="IPR014016">
    <property type="entry name" value="UvrD-like_ATP-bd"/>
</dbReference>
<protein>
    <recommendedName>
        <fullName evidence="9">DNA 3'-5' helicase</fullName>
        <ecNumber evidence="9">5.6.2.4</ecNumber>
    </recommendedName>
    <alternativeName>
        <fullName evidence="10">DNA 3'-5' helicase II</fullName>
    </alternativeName>
</protein>
<dbReference type="Gene3D" id="1.10.486.10">
    <property type="entry name" value="PCRA, domain 4"/>
    <property type="match status" value="1"/>
</dbReference>
<dbReference type="InterPro" id="IPR027417">
    <property type="entry name" value="P-loop_NTPase"/>
</dbReference>
<evidence type="ECO:0000256" key="1">
    <source>
        <dbReference type="ARBA" id="ARBA00009922"/>
    </source>
</evidence>
<keyword evidence="6" id="KW-0238">DNA-binding</keyword>
<dbReference type="CDD" id="cd18807">
    <property type="entry name" value="SF1_C_UvrD"/>
    <property type="match status" value="1"/>
</dbReference>
<evidence type="ECO:0000259" key="14">
    <source>
        <dbReference type="PROSITE" id="PS51198"/>
    </source>
</evidence>
<feature type="domain" description="UvrD-like helicase ATP-binding" evidence="14">
    <location>
        <begin position="10"/>
        <end position="294"/>
    </location>
</feature>
<dbReference type="OrthoDB" id="9810135at2"/>
<evidence type="ECO:0000256" key="8">
    <source>
        <dbReference type="ARBA" id="ARBA00034617"/>
    </source>
</evidence>
<dbReference type="GO" id="GO:0016887">
    <property type="term" value="F:ATP hydrolysis activity"/>
    <property type="evidence" value="ECO:0007669"/>
    <property type="project" value="RHEA"/>
</dbReference>
<dbReference type="InterPro" id="IPR000212">
    <property type="entry name" value="DNA_helicase_UvrD/REP"/>
</dbReference>
<dbReference type="EC" id="5.6.2.4" evidence="9"/>
<dbReference type="AlphaFoldDB" id="A0A0A2EBI2"/>
<keyword evidence="7" id="KW-0413">Isomerase</keyword>
<evidence type="ECO:0000256" key="13">
    <source>
        <dbReference type="SAM" id="MobiDB-lite"/>
    </source>
</evidence>
<keyword evidence="5 12" id="KW-0067">ATP-binding</keyword>
<evidence type="ECO:0000256" key="11">
    <source>
        <dbReference type="ARBA" id="ARBA00048988"/>
    </source>
</evidence>
<dbReference type="Proteomes" id="UP000030103">
    <property type="component" value="Unassembled WGS sequence"/>
</dbReference>
<evidence type="ECO:0000259" key="15">
    <source>
        <dbReference type="PROSITE" id="PS51217"/>
    </source>
</evidence>
<dbReference type="PANTHER" id="PTHR11070">
    <property type="entry name" value="UVRD / RECB / PCRA DNA HELICASE FAMILY MEMBER"/>
    <property type="match status" value="1"/>
</dbReference>
<dbReference type="GO" id="GO:0003677">
    <property type="term" value="F:DNA binding"/>
    <property type="evidence" value="ECO:0007669"/>
    <property type="project" value="UniProtKB-KW"/>
</dbReference>
<comment type="catalytic activity">
    <reaction evidence="11">
        <text>ATP + H2O = ADP + phosphate + H(+)</text>
        <dbReference type="Rhea" id="RHEA:13065"/>
        <dbReference type="ChEBI" id="CHEBI:15377"/>
        <dbReference type="ChEBI" id="CHEBI:15378"/>
        <dbReference type="ChEBI" id="CHEBI:30616"/>
        <dbReference type="ChEBI" id="CHEBI:43474"/>
        <dbReference type="ChEBI" id="CHEBI:456216"/>
        <dbReference type="EC" id="5.6.2.4"/>
    </reaction>
</comment>
<evidence type="ECO:0000313" key="17">
    <source>
        <dbReference type="Proteomes" id="UP000030103"/>
    </source>
</evidence>
<name>A0A0A2EBI2_9PORP</name>
<dbReference type="SUPFAM" id="SSF52540">
    <property type="entry name" value="P-loop containing nucleoside triphosphate hydrolases"/>
    <property type="match status" value="1"/>
</dbReference>
<dbReference type="PROSITE" id="PS51217">
    <property type="entry name" value="UVRD_HELICASE_CTER"/>
    <property type="match status" value="1"/>
</dbReference>
<evidence type="ECO:0000256" key="6">
    <source>
        <dbReference type="ARBA" id="ARBA00023125"/>
    </source>
</evidence>
<comment type="catalytic activity">
    <reaction evidence="8">
        <text>Couples ATP hydrolysis with the unwinding of duplex DNA by translocating in the 3'-5' direction.</text>
        <dbReference type="EC" id="5.6.2.4"/>
    </reaction>
</comment>
<evidence type="ECO:0000256" key="5">
    <source>
        <dbReference type="ARBA" id="ARBA00022840"/>
    </source>
</evidence>
<dbReference type="Gene3D" id="3.40.50.300">
    <property type="entry name" value="P-loop containing nucleotide triphosphate hydrolases"/>
    <property type="match status" value="2"/>
</dbReference>
<keyword evidence="3 12" id="KW-0378">Hydrolase</keyword>
<dbReference type="Gene3D" id="1.10.10.160">
    <property type="match status" value="1"/>
</dbReference>
<dbReference type="Pfam" id="PF21196">
    <property type="entry name" value="PcrA_UvrD_tudor"/>
    <property type="match status" value="1"/>
</dbReference>
<evidence type="ECO:0000256" key="2">
    <source>
        <dbReference type="ARBA" id="ARBA00022741"/>
    </source>
</evidence>
<evidence type="ECO:0000256" key="7">
    <source>
        <dbReference type="ARBA" id="ARBA00023235"/>
    </source>
</evidence>
<evidence type="ECO:0000256" key="10">
    <source>
        <dbReference type="ARBA" id="ARBA00034923"/>
    </source>
</evidence>
<dbReference type="GO" id="GO:0005829">
    <property type="term" value="C:cytosol"/>
    <property type="evidence" value="ECO:0007669"/>
    <property type="project" value="TreeGrafter"/>
</dbReference>
<accession>A0A0A2EBI2</accession>
<dbReference type="CDD" id="cd17932">
    <property type="entry name" value="DEXQc_UvrD"/>
    <property type="match status" value="1"/>
</dbReference>
<organism evidence="16 17">
    <name type="scientific">Porphyromonas macacae</name>
    <dbReference type="NCBI Taxonomy" id="28115"/>
    <lineage>
        <taxon>Bacteria</taxon>
        <taxon>Pseudomonadati</taxon>
        <taxon>Bacteroidota</taxon>
        <taxon>Bacteroidia</taxon>
        <taxon>Bacteroidales</taxon>
        <taxon>Porphyromonadaceae</taxon>
        <taxon>Porphyromonas</taxon>
    </lineage>
</organism>
<comment type="caution">
    <text evidence="16">The sequence shown here is derived from an EMBL/GenBank/DDBJ whole genome shotgun (WGS) entry which is preliminary data.</text>
</comment>
<dbReference type="eggNOG" id="COG0210">
    <property type="taxonomic scope" value="Bacteria"/>
</dbReference>
<feature type="region of interest" description="Disordered" evidence="13">
    <location>
        <begin position="695"/>
        <end position="718"/>
    </location>
</feature>
<dbReference type="STRING" id="28115.HQ47_03560"/>
<feature type="domain" description="UvrD-like helicase C-terminal" evidence="15">
    <location>
        <begin position="295"/>
        <end position="576"/>
    </location>
</feature>
<gene>
    <name evidence="16" type="ORF">HQ47_03560</name>
</gene>
<keyword evidence="4 12" id="KW-0347">Helicase</keyword>
<evidence type="ECO:0000313" key="16">
    <source>
        <dbReference type="EMBL" id="KGN74997.1"/>
    </source>
</evidence>
<evidence type="ECO:0000256" key="3">
    <source>
        <dbReference type="ARBA" id="ARBA00022801"/>
    </source>
</evidence>
<evidence type="ECO:0000256" key="4">
    <source>
        <dbReference type="ARBA" id="ARBA00022806"/>
    </source>
</evidence>
<sequence>MNIFYPSYIEELDEAQKEAVLYDGGPALVIAGAGSGKTRVLVAKVLHLIDLGYAPSQIMALTFTNKAAREMRARIYTHAGAAARQVMMGTFHSVFSRILRTYADRLGYQASFSIYDTTDSKNLIKAIIKRLELDDKTYKPNVVANRISNAKNRLLSPQAYLSNKEISIYNTQSHVPRIGEIYVIYQEELKKNNAMDFDDLLFQTNILLRDHPDVLQEVKRHTGYLLIDEYQDTNFAQYMIARQIMGETGNIFVVGDDAQSIYSFRGANISNILTFQQTFKGTKLFKLEQNYRSTQTIVQVANSLISHNEAQIPKEIYSENETGELIQIHEALTADAEAEWAADCIKREADKGLPFSECTVLYRTNAQSRIIEQEFRRMRIPFRIYGGHAFFDYKEIKDVIAYLKLAVNPSDNEAYSRVINYPRRGIGNVTINRLKETATNQNRSLYEQTSPENISQVPVNASTAKKLTAFHELIKNFVDKASEEISFSEIARNIISESGVAADILGDNTPEGLKRQENFKELLNSIDEYQIKVTENEQAPSLQNYLSEVALMTDQDTQQADQKDVVTLMTIHSAKGLEFDHVYILGLEEQLFPSALCTTASELEEERRLFYVAITRARKKCRICYARQRYRNGSLEIMRPSRFLGELSPTLIERTRDSMIDPYGTMRGSPHSRKHGDFLPTDFPQAASDKYLQNFDKKSPSKSPGRSGQKIHVGTRSEHDTLRSYDSIGSLNVGDTVMHNKFGIGTINALEGEGDNVRATVNFNEYGIKKMMLKFAKLSKL</sequence>
<dbReference type="Pfam" id="PF13361">
    <property type="entry name" value="UvrD_C"/>
    <property type="match status" value="1"/>
</dbReference>
<dbReference type="InterPro" id="IPR014017">
    <property type="entry name" value="DNA_helicase_UvrD-like_C"/>
</dbReference>
<proteinExistence type="inferred from homology"/>
<dbReference type="PANTHER" id="PTHR11070:SF2">
    <property type="entry name" value="ATP-DEPENDENT DNA HELICASE SRS2"/>
    <property type="match status" value="1"/>
</dbReference>
<evidence type="ECO:0000256" key="9">
    <source>
        <dbReference type="ARBA" id="ARBA00034808"/>
    </source>
</evidence>